<comment type="caution">
    <text evidence="1">The sequence shown here is derived from an EMBL/GenBank/DDBJ whole genome shotgun (WGS) entry which is preliminary data.</text>
</comment>
<dbReference type="Proteomes" id="UP000435802">
    <property type="component" value="Unassembled WGS sequence"/>
</dbReference>
<evidence type="ECO:0000313" key="2">
    <source>
        <dbReference type="Proteomes" id="UP000435802"/>
    </source>
</evidence>
<dbReference type="EMBL" id="WUMK01000004">
    <property type="protein sequence ID" value="MXN46089.1"/>
    <property type="molecule type" value="Genomic_DNA"/>
</dbReference>
<gene>
    <name evidence="1" type="ORF">GR138_12900</name>
</gene>
<accession>A0A6N8SAX9</accession>
<name>A0A6N8SAX9_9HYPH</name>
<dbReference type="OrthoDB" id="8421424at2"/>
<dbReference type="AlphaFoldDB" id="A0A6N8SAX9"/>
<reference evidence="1 2" key="1">
    <citation type="submission" date="2019-12" db="EMBL/GenBank/DDBJ databases">
        <title>Shinella kummerowiae sp. nov., a symbiotic bacterium isolated from root nodules of the herbal legume Kummerowia stipulacea.</title>
        <authorList>
            <person name="Gao J."/>
        </authorList>
    </citation>
    <scope>NUCLEOTIDE SEQUENCE [LARGE SCALE GENOMIC DNA]</scope>
    <source>
        <strain evidence="1 2">CCBAU 25048</strain>
    </source>
</reference>
<keyword evidence="2" id="KW-1185">Reference proteome</keyword>
<protein>
    <submittedName>
        <fullName evidence="1">Uncharacterized protein</fullName>
    </submittedName>
</protein>
<organism evidence="1 2">
    <name type="scientific">Shinella kummerowiae</name>
    <dbReference type="NCBI Taxonomy" id="417745"/>
    <lineage>
        <taxon>Bacteria</taxon>
        <taxon>Pseudomonadati</taxon>
        <taxon>Pseudomonadota</taxon>
        <taxon>Alphaproteobacteria</taxon>
        <taxon>Hyphomicrobiales</taxon>
        <taxon>Rhizobiaceae</taxon>
        <taxon>Shinella</taxon>
    </lineage>
</organism>
<dbReference type="RefSeq" id="WP_160859636.1">
    <property type="nucleotide sequence ID" value="NZ_WUMK01000004.1"/>
</dbReference>
<sequence length="63" mass="7209">MKKTKPPRERAARALCSHFGVPENIVRDKKPMWTQYLDMADAALQAALSPEEWERVKAEGPEE</sequence>
<evidence type="ECO:0000313" key="1">
    <source>
        <dbReference type="EMBL" id="MXN46089.1"/>
    </source>
</evidence>
<proteinExistence type="predicted"/>